<dbReference type="Pfam" id="PF20448">
    <property type="entry name" value="DUF6705"/>
    <property type="match status" value="1"/>
</dbReference>
<dbReference type="RefSeq" id="WP_139997834.1">
    <property type="nucleotide sequence ID" value="NZ_VFJE01000046.1"/>
</dbReference>
<reference evidence="2 3" key="1">
    <citation type="submission" date="2019-06" db="EMBL/GenBank/DDBJ databases">
        <title>Flavobacterium sp. MaA-Y11 from geoumgang.</title>
        <authorList>
            <person name="Jeong S."/>
        </authorList>
    </citation>
    <scope>NUCLEOTIDE SEQUENCE [LARGE SCALE GENOMIC DNA]</scope>
    <source>
        <strain evidence="2 3">MaA-Y11</strain>
    </source>
</reference>
<reference evidence="2 3" key="2">
    <citation type="submission" date="2019-06" db="EMBL/GenBank/DDBJ databases">
        <authorList>
            <person name="Seo Y."/>
        </authorList>
    </citation>
    <scope>NUCLEOTIDE SEQUENCE [LARGE SCALE GENOMIC DNA]</scope>
    <source>
        <strain evidence="2 3">MaA-Y11</strain>
    </source>
</reference>
<dbReference type="OrthoDB" id="1360329at2"/>
<keyword evidence="3" id="KW-1185">Reference proteome</keyword>
<dbReference type="EMBL" id="VFJE01000046">
    <property type="protein sequence ID" value="TPD73595.1"/>
    <property type="molecule type" value="Genomic_DNA"/>
</dbReference>
<proteinExistence type="predicted"/>
<name>A0A501QMX9_9FLAO</name>
<organism evidence="2 3">
    <name type="scientific">Flavobacterium microcysteis</name>
    <dbReference type="NCBI Taxonomy" id="2596891"/>
    <lineage>
        <taxon>Bacteria</taxon>
        <taxon>Pseudomonadati</taxon>
        <taxon>Bacteroidota</taxon>
        <taxon>Flavobacteriia</taxon>
        <taxon>Flavobacteriales</taxon>
        <taxon>Flavobacteriaceae</taxon>
        <taxon>Flavobacterium</taxon>
    </lineage>
</organism>
<protein>
    <recommendedName>
        <fullName evidence="1">DUF6705 domain-containing protein</fullName>
    </recommendedName>
</protein>
<gene>
    <name evidence="2" type="ORF">FJA49_00770</name>
</gene>
<sequence>MKNSIIILLLTICQNLDSQELPVLSTTSLYNEEQQFDHIDSGNYAKDTHNERDQYVGLWQYNQNGILFILKIEKMDKMINKREFPGFQAHYNYFDRLVLRYRLVKNNVLLFDNLNESDIDPIANYATKLGFRNYASGRIWDRTRNVRGSHTITRLDTNPPKIIFNLGRSNNTLLNEHSFYNDGQPLYSIPADGVEMIKIN</sequence>
<dbReference type="Proteomes" id="UP000319175">
    <property type="component" value="Unassembled WGS sequence"/>
</dbReference>
<accession>A0A501QMX9</accession>
<comment type="caution">
    <text evidence="2">The sequence shown here is derived from an EMBL/GenBank/DDBJ whole genome shotgun (WGS) entry which is preliminary data.</text>
</comment>
<dbReference type="AlphaFoldDB" id="A0A501QMX9"/>
<evidence type="ECO:0000313" key="3">
    <source>
        <dbReference type="Proteomes" id="UP000319175"/>
    </source>
</evidence>
<evidence type="ECO:0000313" key="2">
    <source>
        <dbReference type="EMBL" id="TPD73595.1"/>
    </source>
</evidence>
<evidence type="ECO:0000259" key="1">
    <source>
        <dbReference type="Pfam" id="PF20448"/>
    </source>
</evidence>
<feature type="domain" description="DUF6705" evidence="1">
    <location>
        <begin position="1"/>
        <end position="125"/>
    </location>
</feature>
<dbReference type="InterPro" id="IPR046551">
    <property type="entry name" value="DUF6705"/>
</dbReference>